<proteinExistence type="predicted"/>
<dbReference type="AlphaFoldDB" id="A0AAW4YDP8"/>
<accession>A0AAW4YDP8</accession>
<gene>
    <name evidence="2" type="ORF">LB359_20000</name>
</gene>
<dbReference type="EMBL" id="JAIUEN010000906">
    <property type="protein sequence ID" value="MCE3364500.1"/>
    <property type="molecule type" value="Genomic_DNA"/>
</dbReference>
<keyword evidence="1" id="KW-0472">Membrane</keyword>
<comment type="caution">
    <text evidence="2">The sequence shown here is derived from an EMBL/GenBank/DDBJ whole genome shotgun (WGS) entry which is preliminary data.</text>
</comment>
<dbReference type="InterPro" id="IPR052536">
    <property type="entry name" value="ABC-4_Integral_Memb_Prot"/>
</dbReference>
<feature type="non-terminal residue" evidence="2">
    <location>
        <position position="80"/>
    </location>
</feature>
<evidence type="ECO:0000313" key="2">
    <source>
        <dbReference type="EMBL" id="MCE3364500.1"/>
    </source>
</evidence>
<keyword evidence="1" id="KW-1133">Transmembrane helix</keyword>
<keyword evidence="1" id="KW-0812">Transmembrane</keyword>
<evidence type="ECO:0000256" key="1">
    <source>
        <dbReference type="SAM" id="Phobius"/>
    </source>
</evidence>
<dbReference type="Proteomes" id="UP001200271">
    <property type="component" value="Unassembled WGS sequence"/>
</dbReference>
<name>A0AAW4YDP8_STAAU</name>
<reference evidence="2" key="1">
    <citation type="journal article" date="2021" name="Front Med (Lausanne)">
        <title>The Prevalence and Determinants of Fusidic Acid Resistance Among Methicillin-Resistant Staphylococcus aureus Clinical Isolates in China.</title>
        <authorList>
            <person name="Zhao H."/>
            <person name="Wang X."/>
            <person name="Wang B."/>
            <person name="Xu Y."/>
            <person name="Rao L."/>
            <person name="Wan B."/>
            <person name="Guo Y."/>
            <person name="Wu X."/>
            <person name="Yu J."/>
            <person name="Chen L."/>
            <person name="Li M."/>
            <person name="Yu F."/>
        </authorList>
    </citation>
    <scope>NUCLEOTIDE SEQUENCE</scope>
    <source>
        <strain evidence="2">NC-4</strain>
    </source>
</reference>
<evidence type="ECO:0000313" key="3">
    <source>
        <dbReference type="Proteomes" id="UP001200271"/>
    </source>
</evidence>
<organism evidence="2 3">
    <name type="scientific">Staphylococcus aureus</name>
    <dbReference type="NCBI Taxonomy" id="1280"/>
    <lineage>
        <taxon>Bacteria</taxon>
        <taxon>Bacillati</taxon>
        <taxon>Bacillota</taxon>
        <taxon>Bacilli</taxon>
        <taxon>Bacillales</taxon>
        <taxon>Staphylococcaceae</taxon>
        <taxon>Staphylococcus</taxon>
    </lineage>
</organism>
<feature type="transmembrane region" description="Helical" evidence="1">
    <location>
        <begin position="46"/>
        <end position="67"/>
    </location>
</feature>
<dbReference type="PANTHER" id="PTHR46795">
    <property type="entry name" value="ABC TRANSPORTER PERMEASE-RELATED-RELATED"/>
    <property type="match status" value="1"/>
</dbReference>
<feature type="non-terminal residue" evidence="2">
    <location>
        <position position="1"/>
    </location>
</feature>
<protein>
    <submittedName>
        <fullName evidence="2">ABC transporter permease</fullName>
    </submittedName>
</protein>
<reference evidence="2" key="2">
    <citation type="submission" date="2023-08" db="EMBL/GenBank/DDBJ databases">
        <authorList>
            <person name="Zhao H."/>
            <person name="Wang X."/>
        </authorList>
    </citation>
    <scope>NUCLEOTIDE SEQUENCE</scope>
    <source>
        <strain evidence="2">NC-4</strain>
    </source>
</reference>
<sequence length="80" mass="9269">NLSHYAIYLFSLITSVVLFFSFVALKYTHSINITETYPIIKEGSQVGSYFLFFIIVAFLLYANVLFLKRRSSELALYQTL</sequence>
<dbReference type="PANTHER" id="PTHR46795:SF3">
    <property type="entry name" value="ABC TRANSPORTER PERMEASE"/>
    <property type="match status" value="1"/>
</dbReference>
<feature type="transmembrane region" description="Helical" evidence="1">
    <location>
        <begin position="6"/>
        <end position="25"/>
    </location>
</feature>